<accession>A0A0F9E373</accession>
<proteinExistence type="predicted"/>
<feature type="non-terminal residue" evidence="2">
    <location>
        <position position="1"/>
    </location>
</feature>
<keyword evidence="1" id="KW-1133">Transmembrane helix</keyword>
<feature type="transmembrane region" description="Helical" evidence="1">
    <location>
        <begin position="52"/>
        <end position="74"/>
    </location>
</feature>
<evidence type="ECO:0000256" key="1">
    <source>
        <dbReference type="SAM" id="Phobius"/>
    </source>
</evidence>
<organism evidence="2">
    <name type="scientific">marine sediment metagenome</name>
    <dbReference type="NCBI Taxonomy" id="412755"/>
    <lineage>
        <taxon>unclassified sequences</taxon>
        <taxon>metagenomes</taxon>
        <taxon>ecological metagenomes</taxon>
    </lineage>
</organism>
<keyword evidence="1" id="KW-0812">Transmembrane</keyword>
<protein>
    <recommendedName>
        <fullName evidence="3">Glycosyltransferase RgtA/B/C/D-like domain-containing protein</fullName>
    </recommendedName>
</protein>
<reference evidence="2" key="1">
    <citation type="journal article" date="2015" name="Nature">
        <title>Complex archaea that bridge the gap between prokaryotes and eukaryotes.</title>
        <authorList>
            <person name="Spang A."/>
            <person name="Saw J.H."/>
            <person name="Jorgensen S.L."/>
            <person name="Zaremba-Niedzwiedzka K."/>
            <person name="Martijn J."/>
            <person name="Lind A.E."/>
            <person name="van Eijk R."/>
            <person name="Schleper C."/>
            <person name="Guy L."/>
            <person name="Ettema T.J."/>
        </authorList>
    </citation>
    <scope>NUCLEOTIDE SEQUENCE</scope>
</reference>
<dbReference type="EMBL" id="LAZR01026529">
    <property type="protein sequence ID" value="KKL68444.1"/>
    <property type="molecule type" value="Genomic_DNA"/>
</dbReference>
<evidence type="ECO:0000313" key="2">
    <source>
        <dbReference type="EMBL" id="KKL68444.1"/>
    </source>
</evidence>
<dbReference type="AlphaFoldDB" id="A0A0F9E373"/>
<sequence>LNFLSFLMPLAAIGWVRLRRRLGGALAGAIGVITIIQILFVVRYPVPDQFTFLLPSLVMIALAAGVGIAVLASASRRWCKAAIVGCVLSVAIPPVCYALAPAEVRAMGINPARRRELPFRDELRYWLTPWKHNERSAVLFAQAALKQASPDGIIVADGTPGPPLKLVQRIEGIAPKVRVLYSVDCEGKLPTDDIASFRAEAGSRPVFVVSAVAGYCPDGILEDAKLTKRPGDMLYRVAWKSPAETDPPKVPLSSGTP</sequence>
<keyword evidence="1" id="KW-0472">Membrane</keyword>
<gene>
    <name evidence="2" type="ORF">LCGC14_2124930</name>
</gene>
<name>A0A0F9E373_9ZZZZ</name>
<feature type="transmembrane region" description="Helical" evidence="1">
    <location>
        <begin position="81"/>
        <end position="100"/>
    </location>
</feature>
<feature type="transmembrane region" description="Helical" evidence="1">
    <location>
        <begin position="25"/>
        <end position="46"/>
    </location>
</feature>
<comment type="caution">
    <text evidence="2">The sequence shown here is derived from an EMBL/GenBank/DDBJ whole genome shotgun (WGS) entry which is preliminary data.</text>
</comment>
<evidence type="ECO:0008006" key="3">
    <source>
        <dbReference type="Google" id="ProtNLM"/>
    </source>
</evidence>